<feature type="active site" description="Charge relay system" evidence="5">
    <location>
        <position position="224"/>
    </location>
</feature>
<comment type="caution">
    <text evidence="8">The sequence shown here is derived from an EMBL/GenBank/DDBJ whole genome shotgun (WGS) entry which is preliminary data.</text>
</comment>
<dbReference type="EC" id="3.5.1.4" evidence="3"/>
<dbReference type="EMBL" id="LSBJ02000005">
    <property type="protein sequence ID" value="OAQ65524.1"/>
    <property type="molecule type" value="Genomic_DNA"/>
</dbReference>
<feature type="active site" description="Charge relay system" evidence="5">
    <location>
        <position position="149"/>
    </location>
</feature>
<feature type="binding site" evidence="6">
    <location>
        <position position="198"/>
    </location>
    <ligand>
        <name>substrate</name>
    </ligand>
</feature>
<dbReference type="Pfam" id="PF01425">
    <property type="entry name" value="Amidase"/>
    <property type="match status" value="1"/>
</dbReference>
<sequence length="558" mass="60293">MGSTPANPETVPWGRRVAAKQQACREAIPNAWRLDQSLLDTLRKPLDKSKNNMIQLNIIERSGILSERDLEITERYNVAELLQCLSSGQITALEATVAFSKRAALAQQLTNCLTETYFPAAQKRARELDALREQGKLAGPLHGLPISIKDSFQIQGSQATIGMVAYLDQISSSNSSLVDILIKLGAVLYCKTNVPQTLMTADSDNNVFGRTLNPWNTALGAGGSSGGEGALVAMRGAPIGVGTDVGGSVRIPALCCGTYGFRPTAGRIPYGGQRGCANPGFRPILPCAGPLTNDVDSLATFMKAVLSANPRQHDSTVIDVPWREVESLSGRKLRLGLLAEDPRFPLHPPVRAAINEAVHLLEAQGHEIIKLGPSECRIDQAGQVSWSLFSLDDTASRHVQAAGEPSIPSRVRLQQAVYEMGMEYVAEIHGLDSLQKFAALNVKRADITDGWNKLWLRHRLDAVVGPGAQNSAVEHDEFGVPAYTYPACVIPFGTVSGVDADFEVELGQTAPPYNAEMLAGAPLSIQVFTSAMRDEECLDIAKIIDQCLQQGNHHKKQF</sequence>
<evidence type="ECO:0000313" key="8">
    <source>
        <dbReference type="EMBL" id="OAQ65524.1"/>
    </source>
</evidence>
<dbReference type="AlphaFoldDB" id="A0A179FJ30"/>
<dbReference type="KEGG" id="pchm:VFPPC_10845"/>
<evidence type="ECO:0000259" key="7">
    <source>
        <dbReference type="Pfam" id="PF01425"/>
    </source>
</evidence>
<evidence type="ECO:0000256" key="4">
    <source>
        <dbReference type="ARBA" id="ARBA00022801"/>
    </source>
</evidence>
<dbReference type="Gene3D" id="3.90.1300.10">
    <property type="entry name" value="Amidase signature (AS) domain"/>
    <property type="match status" value="1"/>
</dbReference>
<dbReference type="RefSeq" id="XP_018142838.1">
    <property type="nucleotide sequence ID" value="XM_018289152.1"/>
</dbReference>
<name>A0A179FJ30_METCM</name>
<feature type="domain" description="Amidase" evidence="7">
    <location>
        <begin position="94"/>
        <end position="538"/>
    </location>
</feature>
<dbReference type="GeneID" id="28853146"/>
<keyword evidence="4 8" id="KW-0378">Hydrolase</keyword>
<protein>
    <recommendedName>
        <fullName evidence="3">amidase</fullName>
        <ecNumber evidence="3">3.5.1.4</ecNumber>
    </recommendedName>
</protein>
<dbReference type="SUPFAM" id="SSF75304">
    <property type="entry name" value="Amidase signature (AS) enzymes"/>
    <property type="match status" value="1"/>
</dbReference>
<dbReference type="PANTHER" id="PTHR46072">
    <property type="entry name" value="AMIDASE-RELATED-RELATED"/>
    <property type="match status" value="1"/>
</dbReference>
<accession>A0A179FJ30</accession>
<dbReference type="PIRSF" id="PIRSF001221">
    <property type="entry name" value="Amidase_fungi"/>
    <property type="match status" value="1"/>
</dbReference>
<evidence type="ECO:0000256" key="5">
    <source>
        <dbReference type="PIRSR" id="PIRSR001221-1"/>
    </source>
</evidence>
<organism evidence="8 9">
    <name type="scientific">Pochonia chlamydosporia 170</name>
    <dbReference type="NCBI Taxonomy" id="1380566"/>
    <lineage>
        <taxon>Eukaryota</taxon>
        <taxon>Fungi</taxon>
        <taxon>Dikarya</taxon>
        <taxon>Ascomycota</taxon>
        <taxon>Pezizomycotina</taxon>
        <taxon>Sordariomycetes</taxon>
        <taxon>Hypocreomycetidae</taxon>
        <taxon>Hypocreales</taxon>
        <taxon>Clavicipitaceae</taxon>
        <taxon>Pochonia</taxon>
    </lineage>
</organism>
<dbReference type="PROSITE" id="PS00571">
    <property type="entry name" value="AMIDASES"/>
    <property type="match status" value="1"/>
</dbReference>
<proteinExistence type="inferred from homology"/>
<dbReference type="InterPro" id="IPR036928">
    <property type="entry name" value="AS_sf"/>
</dbReference>
<gene>
    <name evidence="8" type="ORF">VFPPC_10845</name>
</gene>
<dbReference type="OrthoDB" id="6428749at2759"/>
<evidence type="ECO:0000256" key="3">
    <source>
        <dbReference type="ARBA" id="ARBA00012922"/>
    </source>
</evidence>
<evidence type="ECO:0000313" key="9">
    <source>
        <dbReference type="Proteomes" id="UP000078397"/>
    </source>
</evidence>
<feature type="active site" description="Acyl-ester intermediate" evidence="5">
    <location>
        <position position="248"/>
    </location>
</feature>
<comment type="similarity">
    <text evidence="2">Belongs to the amidase family.</text>
</comment>
<evidence type="ECO:0000256" key="6">
    <source>
        <dbReference type="PIRSR" id="PIRSR001221-2"/>
    </source>
</evidence>
<evidence type="ECO:0000256" key="2">
    <source>
        <dbReference type="ARBA" id="ARBA00009199"/>
    </source>
</evidence>
<dbReference type="Proteomes" id="UP000078397">
    <property type="component" value="Unassembled WGS sequence"/>
</dbReference>
<evidence type="ECO:0000256" key="1">
    <source>
        <dbReference type="ARBA" id="ARBA00001311"/>
    </source>
</evidence>
<dbReference type="GO" id="GO:0004040">
    <property type="term" value="F:amidase activity"/>
    <property type="evidence" value="ECO:0007669"/>
    <property type="project" value="UniProtKB-EC"/>
</dbReference>
<dbReference type="STRING" id="1380566.A0A179FJ30"/>
<feature type="binding site" evidence="6">
    <location>
        <begin position="245"/>
        <end position="248"/>
    </location>
    <ligand>
        <name>substrate</name>
    </ligand>
</feature>
<keyword evidence="9" id="KW-1185">Reference proteome</keyword>
<reference evidence="8 9" key="1">
    <citation type="journal article" date="2016" name="PLoS Pathog.">
        <title>Biosynthesis of antibiotic leucinostatins in bio-control fungus Purpureocillium lilacinum and their inhibition on phytophthora revealed by genome mining.</title>
        <authorList>
            <person name="Wang G."/>
            <person name="Liu Z."/>
            <person name="Lin R."/>
            <person name="Li E."/>
            <person name="Mao Z."/>
            <person name="Ling J."/>
            <person name="Yang Y."/>
            <person name="Yin W.B."/>
            <person name="Xie B."/>
        </authorList>
    </citation>
    <scope>NUCLEOTIDE SEQUENCE [LARGE SCALE GENOMIC DNA]</scope>
    <source>
        <strain evidence="8">170</strain>
    </source>
</reference>
<dbReference type="InterPro" id="IPR020556">
    <property type="entry name" value="Amidase_CS"/>
</dbReference>
<dbReference type="PANTHER" id="PTHR46072:SF3">
    <property type="entry name" value="AMIDASE"/>
    <property type="match status" value="1"/>
</dbReference>
<comment type="catalytic activity">
    <reaction evidence="1">
        <text>a monocarboxylic acid amide + H2O = a monocarboxylate + NH4(+)</text>
        <dbReference type="Rhea" id="RHEA:12020"/>
        <dbReference type="ChEBI" id="CHEBI:15377"/>
        <dbReference type="ChEBI" id="CHEBI:28938"/>
        <dbReference type="ChEBI" id="CHEBI:35757"/>
        <dbReference type="ChEBI" id="CHEBI:83628"/>
        <dbReference type="EC" id="3.5.1.4"/>
    </reaction>
</comment>
<dbReference type="InterPro" id="IPR023631">
    <property type="entry name" value="Amidase_dom"/>
</dbReference>
<feature type="binding site" evidence="6">
    <location>
        <position position="224"/>
    </location>
    <ligand>
        <name>substrate</name>
    </ligand>
</feature>